<keyword evidence="7 14" id="KW-0812">Transmembrane</keyword>
<comment type="pathway">
    <text evidence="2">Glycolipid biosynthesis; glycosylphosphatidylinositol-anchor biosynthesis.</text>
</comment>
<dbReference type="GO" id="GO:1990529">
    <property type="term" value="C:glycosylphosphatidylinositol-mannosyltransferase I complex"/>
    <property type="evidence" value="ECO:0007669"/>
    <property type="project" value="TreeGrafter"/>
</dbReference>
<evidence type="ECO:0000256" key="3">
    <source>
        <dbReference type="ARBA" id="ARBA00011071"/>
    </source>
</evidence>
<dbReference type="FunFam" id="1.25.40.10:FF:000073">
    <property type="entry name" value="Pentatricopeptide repeat-containing protein chloroplastic"/>
    <property type="match status" value="1"/>
</dbReference>
<proteinExistence type="inferred from homology"/>
<dbReference type="Pfam" id="PF05007">
    <property type="entry name" value="Mannosyl_trans"/>
    <property type="match status" value="1"/>
</dbReference>
<dbReference type="Gene3D" id="1.25.40.10">
    <property type="entry name" value="Tetratricopeptide repeat domain"/>
    <property type="match status" value="4"/>
</dbReference>
<dbReference type="GO" id="GO:0005789">
    <property type="term" value="C:endoplasmic reticulum membrane"/>
    <property type="evidence" value="ECO:0007669"/>
    <property type="project" value="UniProtKB-SubCell"/>
</dbReference>
<keyword evidence="11 14" id="KW-0472">Membrane</keyword>
<feature type="repeat" description="PPR" evidence="13">
    <location>
        <begin position="732"/>
        <end position="766"/>
    </location>
</feature>
<dbReference type="NCBIfam" id="TIGR00756">
    <property type="entry name" value="PPR"/>
    <property type="match status" value="4"/>
</dbReference>
<evidence type="ECO:0000313" key="16">
    <source>
        <dbReference type="Proteomes" id="UP000836841"/>
    </source>
</evidence>
<evidence type="ECO:0000256" key="5">
    <source>
        <dbReference type="ARBA" id="ARBA00022676"/>
    </source>
</evidence>
<keyword evidence="6" id="KW-0808">Transferase</keyword>
<keyword evidence="10 14" id="KW-1133">Transmembrane helix</keyword>
<keyword evidence="16" id="KW-1185">Reference proteome</keyword>
<dbReference type="GO" id="GO:0004376">
    <property type="term" value="F:GPI mannosyltransferase activity"/>
    <property type="evidence" value="ECO:0007669"/>
    <property type="project" value="InterPro"/>
</dbReference>
<dbReference type="InterPro" id="IPR002885">
    <property type="entry name" value="PPR_rpt"/>
</dbReference>
<feature type="transmembrane region" description="Helical" evidence="14">
    <location>
        <begin position="236"/>
        <end position="257"/>
    </location>
</feature>
<feature type="repeat" description="PPR" evidence="13">
    <location>
        <begin position="536"/>
        <end position="571"/>
    </location>
</feature>
<feature type="transmembrane region" description="Helical" evidence="14">
    <location>
        <begin position="128"/>
        <end position="161"/>
    </location>
</feature>
<dbReference type="GO" id="GO:0006506">
    <property type="term" value="P:GPI anchor biosynthetic process"/>
    <property type="evidence" value="ECO:0007669"/>
    <property type="project" value="UniProtKB-KW"/>
</dbReference>
<keyword evidence="4" id="KW-0337">GPI-anchor biosynthesis</keyword>
<organism evidence="15 16">
    <name type="scientific">Thlaspi arvense</name>
    <name type="common">Field penny-cress</name>
    <dbReference type="NCBI Taxonomy" id="13288"/>
    <lineage>
        <taxon>Eukaryota</taxon>
        <taxon>Viridiplantae</taxon>
        <taxon>Streptophyta</taxon>
        <taxon>Embryophyta</taxon>
        <taxon>Tracheophyta</taxon>
        <taxon>Spermatophyta</taxon>
        <taxon>Magnoliopsida</taxon>
        <taxon>eudicotyledons</taxon>
        <taxon>Gunneridae</taxon>
        <taxon>Pentapetalae</taxon>
        <taxon>rosids</taxon>
        <taxon>malvids</taxon>
        <taxon>Brassicales</taxon>
        <taxon>Brassicaceae</taxon>
        <taxon>Thlaspideae</taxon>
        <taxon>Thlaspi</taxon>
    </lineage>
</organism>
<evidence type="ECO:0000256" key="2">
    <source>
        <dbReference type="ARBA" id="ARBA00004687"/>
    </source>
</evidence>
<dbReference type="InterPro" id="IPR011990">
    <property type="entry name" value="TPR-like_helical_dom_sf"/>
</dbReference>
<feature type="transmembrane region" description="Helical" evidence="14">
    <location>
        <begin position="173"/>
        <end position="196"/>
    </location>
</feature>
<evidence type="ECO:0000256" key="12">
    <source>
        <dbReference type="ARBA" id="ARBA00032997"/>
    </source>
</evidence>
<evidence type="ECO:0000256" key="8">
    <source>
        <dbReference type="ARBA" id="ARBA00022737"/>
    </source>
</evidence>
<feature type="repeat" description="PPR" evidence="13">
    <location>
        <begin position="635"/>
        <end position="669"/>
    </location>
</feature>
<dbReference type="PANTHER" id="PTHR12886:SF0">
    <property type="entry name" value="GPI MANNOSYLTRANSFERASE 1"/>
    <property type="match status" value="1"/>
</dbReference>
<evidence type="ECO:0000256" key="6">
    <source>
        <dbReference type="ARBA" id="ARBA00022679"/>
    </source>
</evidence>
<evidence type="ECO:0000256" key="13">
    <source>
        <dbReference type="PROSITE-ProRule" id="PRU00708"/>
    </source>
</evidence>
<accession>A0AAU9SUI7</accession>
<dbReference type="InterPro" id="IPR007704">
    <property type="entry name" value="PIG-M"/>
</dbReference>
<dbReference type="Pfam" id="PF01535">
    <property type="entry name" value="PPR"/>
    <property type="match status" value="7"/>
</dbReference>
<evidence type="ECO:0000256" key="7">
    <source>
        <dbReference type="ARBA" id="ARBA00022692"/>
    </source>
</evidence>
<name>A0AAU9SUI7_THLAR</name>
<evidence type="ECO:0000256" key="4">
    <source>
        <dbReference type="ARBA" id="ARBA00022502"/>
    </source>
</evidence>
<feature type="repeat" description="PPR" evidence="13">
    <location>
        <begin position="834"/>
        <end position="864"/>
    </location>
</feature>
<evidence type="ECO:0000256" key="11">
    <source>
        <dbReference type="ARBA" id="ARBA00023136"/>
    </source>
</evidence>
<dbReference type="EMBL" id="OU466862">
    <property type="protein sequence ID" value="CAH2072202.1"/>
    <property type="molecule type" value="Genomic_DNA"/>
</dbReference>
<evidence type="ECO:0000256" key="9">
    <source>
        <dbReference type="ARBA" id="ARBA00022824"/>
    </source>
</evidence>
<feature type="transmembrane region" description="Helical" evidence="14">
    <location>
        <begin position="367"/>
        <end position="386"/>
    </location>
</feature>
<keyword evidence="8" id="KW-0677">Repeat</keyword>
<feature type="transmembrane region" description="Helical" evidence="14">
    <location>
        <begin position="398"/>
        <end position="417"/>
    </location>
</feature>
<evidence type="ECO:0000256" key="1">
    <source>
        <dbReference type="ARBA" id="ARBA00004477"/>
    </source>
</evidence>
<comment type="similarity">
    <text evidence="3">Belongs to the PIGM family.</text>
</comment>
<dbReference type="PANTHER" id="PTHR12886">
    <property type="entry name" value="PIG-M MANNOSYLTRANSFERASE"/>
    <property type="match status" value="1"/>
</dbReference>
<dbReference type="GO" id="GO:0051751">
    <property type="term" value="F:alpha-1,4-mannosyltransferase activity"/>
    <property type="evidence" value="ECO:0007669"/>
    <property type="project" value="InterPro"/>
</dbReference>
<gene>
    <name evidence="15" type="ORF">TAV2_LOCUS19214</name>
</gene>
<evidence type="ECO:0000256" key="14">
    <source>
        <dbReference type="SAM" id="Phobius"/>
    </source>
</evidence>
<dbReference type="AlphaFoldDB" id="A0AAU9SUI7"/>
<keyword evidence="9" id="KW-0256">Endoplasmic reticulum</keyword>
<sequence length="1002" mass="114760">MSRASEKTDESLKWTKLMDFRSLLVSSMVLRVFLIVYGEWQDAHMEVRYTDVDYIVFSDAASLMASGESPYKRTTYRYSPLLALLLIPNSIIHRSWGKFIFSASDLLVGLFIRMILKQRKVPEKICTYSVMVWLLNPFTFTIGTRGNCEPIVCAMILWIIISIMKGNLSQAAFWFGLVVHFRVYPIIYALPIILVLDSRIFRSGEKPLLENWNTEKNTFHLNLMTGLKSLFSRERIMFGLISGGVFLACNAVSFYFYGHEFLHEALLYHLTRTDPRHNFSIYFYHIYLHYERQFSAVEKLISFLPQFTVQFALVFCFSQDLVFCIFLQTVAFVAFNKVITAQYFVWFYCLLPLILPWSRMKLKWEGLLCIILWIGAQTHWLLWGYMLEFKGVNVFLQLWMASLVFLAANTFVLVKIIQRHRFSPLFRQLVPSCKGGRFTGVLQPLGAVLREYSAPAYALQDRWKDGNEIKYGKEIDVHMLFKNCTKLQSAKCLHARLIVSNAFQNVCISAKLVNLYCYLGSLVLARHAFDHIQNRDVYAWNAMISGYVRMGSSSEAIRCFSLFMQTSGLQPDYRTFPSVLKACRNLLDGMKIHCSALKSGFVWDVFVAASLIHLYCRYGPVENSRRLFDEMPFRDMGSWNAMLSGYCQSGNAKEALSLSKELKVMDAVTIVSLLAACTEVGDFNRGAMIHVYSIKHGLDSELFVSNKLIDLYAESGNLRGCQKVFDRMVVRDLISWNSIIKAYELNEQPLRALSLFEEMRLNRVQPDCLTLISLASVLAQLGDIRAARSVQGFTLRKGWFLDDITVGNTVVDMYAKLGLVDSARAVFNWLQSKDVISWNTIISGYAQNGFASEAIEMYNKMEEEVGEITANQGTWVSVLPASVYLGGEKIPTLPLGDNRSVPLIPPWSRMKLKWEDLFMDHPLDWSSETLALMGDTCSNSRGLMSFYSCGWRVWCFWQQTLLSSSKSYIAIDSLLCSNSMNPLIRKMFPFLDLRFVVFAYGS</sequence>
<evidence type="ECO:0000256" key="10">
    <source>
        <dbReference type="ARBA" id="ARBA00022989"/>
    </source>
</evidence>
<evidence type="ECO:0000313" key="15">
    <source>
        <dbReference type="EMBL" id="CAH2072202.1"/>
    </source>
</evidence>
<feature type="transmembrane region" description="Helical" evidence="14">
    <location>
        <begin position="330"/>
        <end position="355"/>
    </location>
</feature>
<protein>
    <recommendedName>
        <fullName evidence="12">GPI mannosyltransferase I</fullName>
    </recommendedName>
</protein>
<feature type="transmembrane region" description="Helical" evidence="14">
    <location>
        <begin position="20"/>
        <end position="38"/>
    </location>
</feature>
<reference evidence="15 16" key="1">
    <citation type="submission" date="2022-03" db="EMBL/GenBank/DDBJ databases">
        <authorList>
            <person name="Nunn A."/>
            <person name="Chopra R."/>
            <person name="Nunn A."/>
            <person name="Contreras Garrido A."/>
        </authorList>
    </citation>
    <scope>NUCLEOTIDE SEQUENCE [LARGE SCALE GENOMIC DNA]</scope>
</reference>
<dbReference type="PROSITE" id="PS51375">
    <property type="entry name" value="PPR"/>
    <property type="match status" value="4"/>
</dbReference>
<dbReference type="Proteomes" id="UP000836841">
    <property type="component" value="Chromosome 6"/>
</dbReference>
<keyword evidence="5" id="KW-0328">Glycosyltransferase</keyword>
<comment type="subcellular location">
    <subcellularLocation>
        <location evidence="1">Endoplasmic reticulum membrane</location>
        <topology evidence="1">Multi-pass membrane protein</topology>
    </subcellularLocation>
</comment>